<evidence type="ECO:0000256" key="8">
    <source>
        <dbReference type="SAM" id="MobiDB-lite"/>
    </source>
</evidence>
<evidence type="ECO:0000259" key="11">
    <source>
        <dbReference type="PROSITE" id="PS50864"/>
    </source>
</evidence>
<dbReference type="GO" id="GO:0008270">
    <property type="term" value="F:zinc ion binding"/>
    <property type="evidence" value="ECO:0007669"/>
    <property type="project" value="UniProtKB-KW"/>
</dbReference>
<dbReference type="SUPFAM" id="SSF63763">
    <property type="entry name" value="SAND domain-like"/>
    <property type="match status" value="2"/>
</dbReference>
<feature type="domain" description="Bromo" evidence="9">
    <location>
        <begin position="542"/>
        <end position="595"/>
    </location>
</feature>
<evidence type="ECO:0000256" key="2">
    <source>
        <dbReference type="ARBA" id="ARBA00022723"/>
    </source>
</evidence>
<dbReference type="InterPro" id="IPR043563">
    <property type="entry name" value="Sp110/Sp140/Sp140L-like"/>
</dbReference>
<evidence type="ECO:0000256" key="7">
    <source>
        <dbReference type="PROSITE-ProRule" id="PRU00146"/>
    </source>
</evidence>
<dbReference type="InterPro" id="IPR013083">
    <property type="entry name" value="Znf_RING/FYVE/PHD"/>
</dbReference>
<feature type="domain" description="HSR" evidence="12">
    <location>
        <begin position="1"/>
        <end position="109"/>
    </location>
</feature>
<reference evidence="13" key="2">
    <citation type="submission" date="2025-05" db="UniProtKB">
        <authorList>
            <consortium name="Ensembl"/>
        </authorList>
    </citation>
    <scope>IDENTIFICATION</scope>
</reference>
<dbReference type="PRINTS" id="PR01711">
    <property type="entry name" value="AIREGULATOR"/>
</dbReference>
<evidence type="ECO:0000256" key="1">
    <source>
        <dbReference type="ARBA" id="ARBA00022553"/>
    </source>
</evidence>
<keyword evidence="3 7" id="KW-0863">Zinc-finger</keyword>
<feature type="domain" description="SAND" evidence="11">
    <location>
        <begin position="337"/>
        <end position="417"/>
    </location>
</feature>
<dbReference type="PANTHER" id="PTHR46386">
    <property type="entry name" value="NUCLEAR BODY PROTEIN SP140"/>
    <property type="match status" value="1"/>
</dbReference>
<dbReference type="PRINTS" id="PR00503">
    <property type="entry name" value="BROMODOMAIN"/>
</dbReference>
<dbReference type="AlphaFoldDB" id="A0A672Y3M9"/>
<evidence type="ECO:0000313" key="14">
    <source>
        <dbReference type="Proteomes" id="UP000472271"/>
    </source>
</evidence>
<dbReference type="GO" id="GO:0003677">
    <property type="term" value="F:DNA binding"/>
    <property type="evidence" value="ECO:0007669"/>
    <property type="project" value="InterPro"/>
</dbReference>
<keyword evidence="1" id="KW-0597">Phosphoprotein</keyword>
<feature type="compositionally biased region" description="Low complexity" evidence="8">
    <location>
        <begin position="164"/>
        <end position="173"/>
    </location>
</feature>
<evidence type="ECO:0000256" key="5">
    <source>
        <dbReference type="ARBA" id="ARBA00023117"/>
    </source>
</evidence>
<dbReference type="Gene3D" id="1.20.920.10">
    <property type="entry name" value="Bromodomain-like"/>
    <property type="match status" value="1"/>
</dbReference>
<dbReference type="GO" id="GO:0005737">
    <property type="term" value="C:cytoplasm"/>
    <property type="evidence" value="ECO:0007669"/>
    <property type="project" value="InterPro"/>
</dbReference>
<dbReference type="Ensembl" id="ENSSORT00005000428.1">
    <property type="protein sequence ID" value="ENSSORP00005000403.1"/>
    <property type="gene ID" value="ENSSORG00005000284.1"/>
</dbReference>
<keyword evidence="2" id="KW-0479">Metal-binding</keyword>
<dbReference type="Ensembl" id="ENSSORT00005000433.1">
    <property type="protein sequence ID" value="ENSSORP00005000408.1"/>
    <property type="gene ID" value="ENSSORG00005000284.1"/>
</dbReference>
<feature type="region of interest" description="Disordered" evidence="8">
    <location>
        <begin position="116"/>
        <end position="177"/>
    </location>
</feature>
<dbReference type="CDD" id="cd15541">
    <property type="entry name" value="PHD_TIF1_like"/>
    <property type="match status" value="1"/>
</dbReference>
<dbReference type="InterPro" id="IPR008087">
    <property type="entry name" value="AIRE"/>
</dbReference>
<sequence>MNPIDFLEPEELLRFFHRHKTEMSLMENPQTLLNQLRDHNLIPEDRYKKVSRMKSKVNVKNGMYDLLDWLERERSDHIDLFWRCVFEESILNQYVTLQKLRNSLLDGSFQFEPKLPEKLEKEETEGKKRKEPSEEENGEGNSVKKKKKKKTRSVGEEDDDEEQAGPSGQAAPAQKKKSKKLCFSSPLKRGEKGNIWTWGIFKNQIPVTCGDKEGFLNRQRLAKGEKCIVVEKQWYTPGEFEKFAGKASCRNWKLSIRCKGTTLGKLIQEGHLKVKSYKRSTKAKKSLLSDRVPTVSAGEGDDDFDEEEQDSSSDRQSSTNTTEEEDDAGEQTEEQSDDREDVHKTVFKVTCGDVAATLHKKRFVSGILGKCIRTEKSWMTPVDFVKEVLCETDVSWKKDITCEGKPLGDLIEKNILSCHSLFCDCRLCAPDSEDLDNQKNDDECWICRSEGKLVECDYCPRSFHQTCHLPHVEDAILEDESLWACTFCVFTKYKESFSSMETTAAALSCNISEHMQQCQYLLLYLYNTDQQQIFATNPTLYLSDQTTVVTTPMWFGRVAEKLQEKQYQTVGDFVSDVHLIFTNCASYNRDNPEFTAMGVTVKEFFDREFENAFKIQEETADS</sequence>
<evidence type="ECO:0000256" key="6">
    <source>
        <dbReference type="PROSITE-ProRule" id="PRU00035"/>
    </source>
</evidence>
<feature type="domain" description="SAND" evidence="11">
    <location>
        <begin position="205"/>
        <end position="273"/>
    </location>
</feature>
<dbReference type="GO" id="GO:0045182">
    <property type="term" value="F:translation regulator activity"/>
    <property type="evidence" value="ECO:0007669"/>
    <property type="project" value="InterPro"/>
</dbReference>
<dbReference type="Pfam" id="PF03172">
    <property type="entry name" value="HSR"/>
    <property type="match status" value="1"/>
</dbReference>
<feature type="compositionally biased region" description="Acidic residues" evidence="8">
    <location>
        <begin position="322"/>
        <end position="339"/>
    </location>
</feature>
<dbReference type="Pfam" id="PF01342">
    <property type="entry name" value="SAND"/>
    <property type="match status" value="2"/>
</dbReference>
<dbReference type="Pfam" id="PF00628">
    <property type="entry name" value="PHD"/>
    <property type="match status" value="1"/>
</dbReference>
<dbReference type="SMART" id="SM00258">
    <property type="entry name" value="SAND"/>
    <property type="match status" value="2"/>
</dbReference>
<dbReference type="Proteomes" id="UP000472271">
    <property type="component" value="Chromosome 8"/>
</dbReference>
<evidence type="ECO:0000256" key="4">
    <source>
        <dbReference type="ARBA" id="ARBA00022833"/>
    </source>
</evidence>
<dbReference type="PROSITE" id="PS50014">
    <property type="entry name" value="BROMODOMAIN_2"/>
    <property type="match status" value="1"/>
</dbReference>
<proteinExistence type="predicted"/>
<evidence type="ECO:0000259" key="10">
    <source>
        <dbReference type="PROSITE" id="PS50016"/>
    </source>
</evidence>
<dbReference type="Gene3D" id="3.30.40.10">
    <property type="entry name" value="Zinc/RING finger domain, C3HC4 (zinc finger)"/>
    <property type="match status" value="1"/>
</dbReference>
<feature type="region of interest" description="Disordered" evidence="8">
    <location>
        <begin position="288"/>
        <end position="341"/>
    </location>
</feature>
<dbReference type="InterPro" id="IPR000770">
    <property type="entry name" value="SAND_dom"/>
</dbReference>
<dbReference type="Pfam" id="PF00439">
    <property type="entry name" value="Bromodomain"/>
    <property type="match status" value="1"/>
</dbReference>
<dbReference type="InterPro" id="IPR004865">
    <property type="entry name" value="HSR_dom"/>
</dbReference>
<organism evidence="13 14">
    <name type="scientific">Sphaeramia orbicularis</name>
    <name type="common">orbiculate cardinalfish</name>
    <dbReference type="NCBI Taxonomy" id="375764"/>
    <lineage>
        <taxon>Eukaryota</taxon>
        <taxon>Metazoa</taxon>
        <taxon>Chordata</taxon>
        <taxon>Craniata</taxon>
        <taxon>Vertebrata</taxon>
        <taxon>Euteleostomi</taxon>
        <taxon>Actinopterygii</taxon>
        <taxon>Neopterygii</taxon>
        <taxon>Teleostei</taxon>
        <taxon>Neoteleostei</taxon>
        <taxon>Acanthomorphata</taxon>
        <taxon>Gobiaria</taxon>
        <taxon>Kurtiformes</taxon>
        <taxon>Apogonoidei</taxon>
        <taxon>Apogonidae</taxon>
        <taxon>Apogoninae</taxon>
        <taxon>Sphaeramia</taxon>
    </lineage>
</organism>
<dbReference type="PROSITE" id="PS50016">
    <property type="entry name" value="ZF_PHD_2"/>
    <property type="match status" value="1"/>
</dbReference>
<keyword evidence="5 6" id="KW-0103">Bromodomain</keyword>
<name>A0A672Y3M9_9TELE</name>
<dbReference type="PROSITE" id="PS50864">
    <property type="entry name" value="SAND"/>
    <property type="match status" value="2"/>
</dbReference>
<dbReference type="SMART" id="SM00297">
    <property type="entry name" value="BROMO"/>
    <property type="match status" value="1"/>
</dbReference>
<evidence type="ECO:0000256" key="3">
    <source>
        <dbReference type="ARBA" id="ARBA00022771"/>
    </source>
</evidence>
<dbReference type="GO" id="GO:0000981">
    <property type="term" value="F:DNA-binding transcription factor activity, RNA polymerase II-specific"/>
    <property type="evidence" value="ECO:0007669"/>
    <property type="project" value="TreeGrafter"/>
</dbReference>
<keyword evidence="4" id="KW-0862">Zinc</keyword>
<protein>
    <submittedName>
        <fullName evidence="13">Nuclear body protein SP140-like protein</fullName>
    </submittedName>
</protein>
<dbReference type="GO" id="GO:0006959">
    <property type="term" value="P:humoral immune response"/>
    <property type="evidence" value="ECO:0007669"/>
    <property type="project" value="InterPro"/>
</dbReference>
<dbReference type="Gene3D" id="3.10.390.10">
    <property type="entry name" value="SAND domain-like"/>
    <property type="match status" value="2"/>
</dbReference>
<feature type="compositionally biased region" description="Acidic residues" evidence="8">
    <location>
        <begin position="299"/>
        <end position="311"/>
    </location>
</feature>
<accession>A0A672Y3M9</accession>
<dbReference type="SMART" id="SM00249">
    <property type="entry name" value="PHD"/>
    <property type="match status" value="1"/>
</dbReference>
<dbReference type="InterPro" id="IPR036427">
    <property type="entry name" value="Bromodomain-like_sf"/>
</dbReference>
<dbReference type="InterPro" id="IPR010919">
    <property type="entry name" value="SAND-like_dom_sf"/>
</dbReference>
<dbReference type="SUPFAM" id="SSF47370">
    <property type="entry name" value="Bromodomain"/>
    <property type="match status" value="1"/>
</dbReference>
<evidence type="ECO:0000313" key="13">
    <source>
        <dbReference type="Ensembl" id="ENSSORP00005000403.1"/>
    </source>
</evidence>
<feature type="domain" description="PHD-type" evidence="10">
    <location>
        <begin position="441"/>
        <end position="491"/>
    </location>
</feature>
<keyword evidence="14" id="KW-1185">Reference proteome</keyword>
<dbReference type="GO" id="GO:0005634">
    <property type="term" value="C:nucleus"/>
    <property type="evidence" value="ECO:0007669"/>
    <property type="project" value="InterPro"/>
</dbReference>
<feature type="compositionally biased region" description="Basic residues" evidence="8">
    <location>
        <begin position="143"/>
        <end position="152"/>
    </location>
</feature>
<dbReference type="CDD" id="cd04369">
    <property type="entry name" value="Bromodomain"/>
    <property type="match status" value="1"/>
</dbReference>
<reference evidence="13" key="1">
    <citation type="submission" date="2019-06" db="EMBL/GenBank/DDBJ databases">
        <authorList>
            <consortium name="Wellcome Sanger Institute Data Sharing"/>
        </authorList>
    </citation>
    <scope>NUCLEOTIDE SEQUENCE [LARGE SCALE GENOMIC DNA]</scope>
</reference>
<dbReference type="InterPro" id="IPR001487">
    <property type="entry name" value="Bromodomain"/>
</dbReference>
<gene>
    <name evidence="13" type="primary">LOC115424712</name>
</gene>
<dbReference type="InterPro" id="IPR019787">
    <property type="entry name" value="Znf_PHD-finger"/>
</dbReference>
<dbReference type="InterPro" id="IPR001965">
    <property type="entry name" value="Znf_PHD"/>
</dbReference>
<feature type="compositionally biased region" description="Basic and acidic residues" evidence="8">
    <location>
        <begin position="116"/>
        <end position="132"/>
    </location>
</feature>
<evidence type="ECO:0000259" key="9">
    <source>
        <dbReference type="PROSITE" id="PS50014"/>
    </source>
</evidence>
<dbReference type="SUPFAM" id="SSF57903">
    <property type="entry name" value="FYVE/PHD zinc finger"/>
    <property type="match status" value="1"/>
</dbReference>
<dbReference type="PROSITE" id="PS51414">
    <property type="entry name" value="HSR"/>
    <property type="match status" value="1"/>
</dbReference>
<evidence type="ECO:0000259" key="12">
    <source>
        <dbReference type="PROSITE" id="PS51414"/>
    </source>
</evidence>
<dbReference type="PANTHER" id="PTHR46386:SF1">
    <property type="entry name" value="NUCLEAR BODY PROTEIN SP140-LIKE PROTEIN"/>
    <property type="match status" value="1"/>
</dbReference>
<dbReference type="InterPro" id="IPR011011">
    <property type="entry name" value="Znf_FYVE_PHD"/>
</dbReference>